<name>A0A0A9CDN7_ARUDO</name>
<reference evidence="1" key="1">
    <citation type="submission" date="2014-09" db="EMBL/GenBank/DDBJ databases">
        <authorList>
            <person name="Magalhaes I.L.F."/>
            <person name="Oliveira U."/>
            <person name="Santos F.R."/>
            <person name="Vidigal T.H.D.A."/>
            <person name="Brescovit A.D."/>
            <person name="Santos A.J."/>
        </authorList>
    </citation>
    <scope>NUCLEOTIDE SEQUENCE</scope>
    <source>
        <tissue evidence="1">Shoot tissue taken approximately 20 cm above the soil surface</tissue>
    </source>
</reference>
<evidence type="ECO:0000313" key="1">
    <source>
        <dbReference type="EMBL" id="JAD73676.1"/>
    </source>
</evidence>
<sequence length="20" mass="2356">MTLNKVFFDKFPNAKLKGEK</sequence>
<organism evidence="1">
    <name type="scientific">Arundo donax</name>
    <name type="common">Giant reed</name>
    <name type="synonym">Donax arundinaceus</name>
    <dbReference type="NCBI Taxonomy" id="35708"/>
    <lineage>
        <taxon>Eukaryota</taxon>
        <taxon>Viridiplantae</taxon>
        <taxon>Streptophyta</taxon>
        <taxon>Embryophyta</taxon>
        <taxon>Tracheophyta</taxon>
        <taxon>Spermatophyta</taxon>
        <taxon>Magnoliopsida</taxon>
        <taxon>Liliopsida</taxon>
        <taxon>Poales</taxon>
        <taxon>Poaceae</taxon>
        <taxon>PACMAD clade</taxon>
        <taxon>Arundinoideae</taxon>
        <taxon>Arundineae</taxon>
        <taxon>Arundo</taxon>
    </lineage>
</organism>
<protein>
    <submittedName>
        <fullName evidence="1">Uncharacterized protein</fullName>
    </submittedName>
</protein>
<reference evidence="1" key="2">
    <citation type="journal article" date="2015" name="Data Brief">
        <title>Shoot transcriptome of the giant reed, Arundo donax.</title>
        <authorList>
            <person name="Barrero R.A."/>
            <person name="Guerrero F.D."/>
            <person name="Moolhuijzen P."/>
            <person name="Goolsby J.A."/>
            <person name="Tidwell J."/>
            <person name="Bellgard S.E."/>
            <person name="Bellgard M.I."/>
        </authorList>
    </citation>
    <scope>NUCLEOTIDE SEQUENCE</scope>
    <source>
        <tissue evidence="1">Shoot tissue taken approximately 20 cm above the soil surface</tissue>
    </source>
</reference>
<dbReference type="EMBL" id="GBRH01224219">
    <property type="protein sequence ID" value="JAD73676.1"/>
    <property type="molecule type" value="Transcribed_RNA"/>
</dbReference>
<accession>A0A0A9CDN7</accession>
<proteinExistence type="predicted"/>
<dbReference type="AlphaFoldDB" id="A0A0A9CDN7"/>